<accession>A0A0B6YL64</accession>
<evidence type="ECO:0000256" key="1">
    <source>
        <dbReference type="SAM" id="MobiDB-lite"/>
    </source>
</evidence>
<protein>
    <submittedName>
        <fullName evidence="2">Uncharacterized protein</fullName>
    </submittedName>
</protein>
<feature type="non-terminal residue" evidence="2">
    <location>
        <position position="1"/>
    </location>
</feature>
<name>A0A0B6YL64_9EUPU</name>
<gene>
    <name evidence="2" type="primary">ORF28898</name>
</gene>
<feature type="region of interest" description="Disordered" evidence="1">
    <location>
        <begin position="45"/>
        <end position="67"/>
    </location>
</feature>
<organism evidence="2">
    <name type="scientific">Arion vulgaris</name>
    <dbReference type="NCBI Taxonomy" id="1028688"/>
    <lineage>
        <taxon>Eukaryota</taxon>
        <taxon>Metazoa</taxon>
        <taxon>Spiralia</taxon>
        <taxon>Lophotrochozoa</taxon>
        <taxon>Mollusca</taxon>
        <taxon>Gastropoda</taxon>
        <taxon>Heterobranchia</taxon>
        <taxon>Euthyneura</taxon>
        <taxon>Panpulmonata</taxon>
        <taxon>Eupulmonata</taxon>
        <taxon>Stylommatophora</taxon>
        <taxon>Helicina</taxon>
        <taxon>Arionoidea</taxon>
        <taxon>Arionidae</taxon>
        <taxon>Arion</taxon>
    </lineage>
</organism>
<dbReference type="AlphaFoldDB" id="A0A0B6YL64"/>
<dbReference type="EMBL" id="HACG01010078">
    <property type="protein sequence ID" value="CEK56943.1"/>
    <property type="molecule type" value="Transcribed_RNA"/>
</dbReference>
<proteinExistence type="predicted"/>
<evidence type="ECO:0000313" key="2">
    <source>
        <dbReference type="EMBL" id="CEK56943.1"/>
    </source>
</evidence>
<feature type="non-terminal residue" evidence="2">
    <location>
        <position position="67"/>
    </location>
</feature>
<sequence>QEHYQHLRTGTHQTYPQLTFSENLPVMSDNQHDIRTDMNMLPAAASGLRRQRSSTSGRLPVSKHTIH</sequence>
<reference evidence="2" key="1">
    <citation type="submission" date="2014-12" db="EMBL/GenBank/DDBJ databases">
        <title>Insight into the proteome of Arion vulgaris.</title>
        <authorList>
            <person name="Aradska J."/>
            <person name="Bulat T."/>
            <person name="Smidak R."/>
            <person name="Sarate P."/>
            <person name="Gangsoo J."/>
            <person name="Sialana F."/>
            <person name="Bilban M."/>
            <person name="Lubec G."/>
        </authorList>
    </citation>
    <scope>NUCLEOTIDE SEQUENCE</scope>
    <source>
        <tissue evidence="2">Skin</tissue>
    </source>
</reference>